<evidence type="ECO:0000259" key="2">
    <source>
        <dbReference type="Pfam" id="PF18798"/>
    </source>
</evidence>
<accession>A0ABN4TM90</accession>
<name>A0ABN4TM90_9BURK</name>
<dbReference type="EMBL" id="CP017754">
    <property type="protein sequence ID" value="AOZ06710.1"/>
    <property type="molecule type" value="Genomic_DNA"/>
</dbReference>
<evidence type="ECO:0000313" key="4">
    <source>
        <dbReference type="Proteomes" id="UP000177515"/>
    </source>
</evidence>
<sequence length="173" mass="18773">MRRNLHIHIHVRDAQWEEEKHPRAKNGQFGAGGAGGAQAASGEHAVTVRGDELGDYTSMKELRQKALAHAEQFIGKSFSNRATGNKILVTKAGVKHTVSGASDMLVRTVPAIPALLEEAKLVASAPDKRGDVNILAVETYEAPVTIDGQAHRAILTVKKYSDGRRYYDHGLVK</sequence>
<keyword evidence="4" id="KW-1185">Reference proteome</keyword>
<proteinExistence type="predicted"/>
<gene>
    <name evidence="3" type="ORF">BKK80_13475</name>
</gene>
<evidence type="ECO:0000256" key="1">
    <source>
        <dbReference type="SAM" id="MobiDB-lite"/>
    </source>
</evidence>
<evidence type="ECO:0000313" key="3">
    <source>
        <dbReference type="EMBL" id="AOZ06710.1"/>
    </source>
</evidence>
<dbReference type="Proteomes" id="UP000177515">
    <property type="component" value="Chromosome 1"/>
</dbReference>
<feature type="region of interest" description="Disordered" evidence="1">
    <location>
        <begin position="16"/>
        <end position="43"/>
    </location>
</feature>
<feature type="domain" description="Large polyvalent protein-associated" evidence="2">
    <location>
        <begin position="58"/>
        <end position="167"/>
    </location>
</feature>
<organism evidence="3 4">
    <name type="scientific">Cupriavidus malaysiensis</name>
    <dbReference type="NCBI Taxonomy" id="367825"/>
    <lineage>
        <taxon>Bacteria</taxon>
        <taxon>Pseudomonadati</taxon>
        <taxon>Pseudomonadota</taxon>
        <taxon>Betaproteobacteria</taxon>
        <taxon>Burkholderiales</taxon>
        <taxon>Burkholderiaceae</taxon>
        <taxon>Cupriavidus</taxon>
    </lineage>
</organism>
<dbReference type="Pfam" id="PF18798">
    <property type="entry name" value="LPD3"/>
    <property type="match status" value="1"/>
</dbReference>
<dbReference type="InterPro" id="IPR040824">
    <property type="entry name" value="LPD3"/>
</dbReference>
<protein>
    <recommendedName>
        <fullName evidence="2">Large polyvalent protein-associated domain-containing protein</fullName>
    </recommendedName>
</protein>
<reference evidence="3 4" key="1">
    <citation type="submission" date="2016-10" db="EMBL/GenBank/DDBJ databases">
        <title>Complete genome sequences of three Cupriavidus strains isolated from various Malaysian environments.</title>
        <authorList>
            <person name="Abdullah A.A.-A."/>
            <person name="Shafie N.A.H."/>
            <person name="Lau N.S."/>
        </authorList>
    </citation>
    <scope>NUCLEOTIDE SEQUENCE [LARGE SCALE GENOMIC DNA]</scope>
    <source>
        <strain evidence="3 4">USMAA1020</strain>
    </source>
</reference>